<dbReference type="SUPFAM" id="SSF53335">
    <property type="entry name" value="S-adenosyl-L-methionine-dependent methyltransferases"/>
    <property type="match status" value="1"/>
</dbReference>
<dbReference type="Gene3D" id="3.40.50.150">
    <property type="entry name" value="Vaccinia Virus protein VP39"/>
    <property type="match status" value="1"/>
</dbReference>
<dbReference type="Pfam" id="PF13489">
    <property type="entry name" value="Methyltransf_23"/>
    <property type="match status" value="1"/>
</dbReference>
<dbReference type="EMBL" id="PFQF01000031">
    <property type="protein sequence ID" value="PJA20318.1"/>
    <property type="molecule type" value="Genomic_DNA"/>
</dbReference>
<protein>
    <recommendedName>
        <fullName evidence="3">Class I SAM-dependent methyltransferase</fullName>
    </recommendedName>
</protein>
<dbReference type="Proteomes" id="UP000230137">
    <property type="component" value="Unassembled WGS sequence"/>
</dbReference>
<proteinExistence type="predicted"/>
<organism evidence="1 2">
    <name type="scientific">Candidatus Berkelbacteria bacterium CG_4_10_14_0_2_um_filter_35_9_33_12</name>
    <dbReference type="NCBI Taxonomy" id="1974499"/>
    <lineage>
        <taxon>Bacteria</taxon>
        <taxon>Candidatus Berkelbacteria</taxon>
    </lineage>
</organism>
<accession>A0A2M7W3W8</accession>
<dbReference type="InterPro" id="IPR029063">
    <property type="entry name" value="SAM-dependent_MTases_sf"/>
</dbReference>
<dbReference type="CDD" id="cd02440">
    <property type="entry name" value="AdoMet_MTases"/>
    <property type="match status" value="1"/>
</dbReference>
<comment type="caution">
    <text evidence="1">The sequence shown here is derived from an EMBL/GenBank/DDBJ whole genome shotgun (WGS) entry which is preliminary data.</text>
</comment>
<evidence type="ECO:0000313" key="1">
    <source>
        <dbReference type="EMBL" id="PJA20318.1"/>
    </source>
</evidence>
<evidence type="ECO:0000313" key="2">
    <source>
        <dbReference type="Proteomes" id="UP000230137"/>
    </source>
</evidence>
<name>A0A2M7W3W8_9BACT</name>
<dbReference type="PANTHER" id="PTHR43861">
    <property type="entry name" value="TRANS-ACONITATE 2-METHYLTRANSFERASE-RELATED"/>
    <property type="match status" value="1"/>
</dbReference>
<reference evidence="2" key="1">
    <citation type="submission" date="2017-09" db="EMBL/GenBank/DDBJ databases">
        <title>Depth-based differentiation of microbial function through sediment-hosted aquifers and enrichment of novel symbionts in the deep terrestrial subsurface.</title>
        <authorList>
            <person name="Probst A.J."/>
            <person name="Ladd B."/>
            <person name="Jarett J.K."/>
            <person name="Geller-Mcgrath D.E."/>
            <person name="Sieber C.M.K."/>
            <person name="Emerson J.B."/>
            <person name="Anantharaman K."/>
            <person name="Thomas B.C."/>
            <person name="Malmstrom R."/>
            <person name="Stieglmeier M."/>
            <person name="Klingl A."/>
            <person name="Woyke T."/>
            <person name="Ryan C.M."/>
            <person name="Banfield J.F."/>
        </authorList>
    </citation>
    <scope>NUCLEOTIDE SEQUENCE [LARGE SCALE GENOMIC DNA]</scope>
</reference>
<gene>
    <name evidence="1" type="ORF">COX60_02220</name>
</gene>
<dbReference type="AlphaFoldDB" id="A0A2M7W3W8"/>
<evidence type="ECO:0008006" key="3">
    <source>
        <dbReference type="Google" id="ProtNLM"/>
    </source>
</evidence>
<sequence>MVKPTEANNIILPKIIKILKKYNISNNARIIDFGCGNSYIVTKLINLGYGNIDGIDINPQIPRTTPKKYYKYYQNLLISDITDNKLFKWKKGKFDLIISTEVIEHIFEIDKYLTNINRLLKKNGIIILSTPYHGYLKNLVITIFNLWDKHFHSDIKNGHIRFFSFPVINKMLLNNNLKIVQFIGVGRLPYLWKSMLIVIKKI</sequence>